<dbReference type="Pfam" id="PF09335">
    <property type="entry name" value="VTT_dom"/>
    <property type="match status" value="1"/>
</dbReference>
<name>A0A2W5S6J4_CERSP</name>
<dbReference type="PANTHER" id="PTHR30353:SF15">
    <property type="entry name" value="INNER MEMBRANE PROTEIN YABI"/>
    <property type="match status" value="1"/>
</dbReference>
<keyword evidence="3 7" id="KW-1003">Cell membrane</keyword>
<feature type="transmembrane region" description="Helical" evidence="7">
    <location>
        <begin position="16"/>
        <end position="49"/>
    </location>
</feature>
<evidence type="ECO:0000256" key="5">
    <source>
        <dbReference type="ARBA" id="ARBA00022989"/>
    </source>
</evidence>
<dbReference type="EMBL" id="QFQS01000006">
    <property type="protein sequence ID" value="PZQ95694.1"/>
    <property type="molecule type" value="Genomic_DNA"/>
</dbReference>
<evidence type="ECO:0000256" key="1">
    <source>
        <dbReference type="ARBA" id="ARBA00004651"/>
    </source>
</evidence>
<evidence type="ECO:0000256" key="3">
    <source>
        <dbReference type="ARBA" id="ARBA00022475"/>
    </source>
</evidence>
<evidence type="ECO:0000256" key="4">
    <source>
        <dbReference type="ARBA" id="ARBA00022692"/>
    </source>
</evidence>
<accession>A0A2W5S6J4</accession>
<comment type="similarity">
    <text evidence="2 7">Belongs to the DedA family.</text>
</comment>
<feature type="transmembrane region" description="Helical" evidence="7">
    <location>
        <begin position="108"/>
        <end position="130"/>
    </location>
</feature>
<evidence type="ECO:0000313" key="10">
    <source>
        <dbReference type="Proteomes" id="UP000248975"/>
    </source>
</evidence>
<evidence type="ECO:0000313" key="9">
    <source>
        <dbReference type="EMBL" id="PZQ95694.1"/>
    </source>
</evidence>
<dbReference type="PANTHER" id="PTHR30353">
    <property type="entry name" value="INNER MEMBRANE PROTEIN DEDA-RELATED"/>
    <property type="match status" value="1"/>
</dbReference>
<proteinExistence type="inferred from homology"/>
<dbReference type="AlphaFoldDB" id="A0A2W5S6J4"/>
<keyword evidence="4 7" id="KW-0812">Transmembrane</keyword>
<protein>
    <submittedName>
        <fullName evidence="9">DedA family protein</fullName>
    </submittedName>
</protein>
<feature type="transmembrane region" description="Helical" evidence="7">
    <location>
        <begin position="137"/>
        <end position="154"/>
    </location>
</feature>
<feature type="transmembrane region" description="Helical" evidence="7">
    <location>
        <begin position="56"/>
        <end position="77"/>
    </location>
</feature>
<dbReference type="InterPro" id="IPR032816">
    <property type="entry name" value="VTT_dom"/>
</dbReference>
<evidence type="ECO:0000259" key="8">
    <source>
        <dbReference type="Pfam" id="PF09335"/>
    </source>
</evidence>
<evidence type="ECO:0000256" key="6">
    <source>
        <dbReference type="ARBA" id="ARBA00023136"/>
    </source>
</evidence>
<comment type="caution">
    <text evidence="9">The sequence shown here is derived from an EMBL/GenBank/DDBJ whole genome shotgun (WGS) entry which is preliminary data.</text>
</comment>
<dbReference type="Proteomes" id="UP000248975">
    <property type="component" value="Unassembled WGS sequence"/>
</dbReference>
<reference evidence="9 10" key="1">
    <citation type="submission" date="2017-08" db="EMBL/GenBank/DDBJ databases">
        <title>Infants hospitalized years apart are colonized by the same room-sourced microbial strains.</title>
        <authorList>
            <person name="Brooks B."/>
            <person name="Olm M.R."/>
            <person name="Firek B.A."/>
            <person name="Baker R."/>
            <person name="Thomas B.C."/>
            <person name="Morowitz M.J."/>
            <person name="Banfield J.F."/>
        </authorList>
    </citation>
    <scope>NUCLEOTIDE SEQUENCE [LARGE SCALE GENOMIC DNA]</scope>
    <source>
        <strain evidence="9">S2_003_000_R2_11</strain>
    </source>
</reference>
<evidence type="ECO:0000256" key="7">
    <source>
        <dbReference type="RuleBase" id="RU367016"/>
    </source>
</evidence>
<dbReference type="GO" id="GO:0005886">
    <property type="term" value="C:plasma membrane"/>
    <property type="evidence" value="ECO:0007669"/>
    <property type="project" value="UniProtKB-SubCell"/>
</dbReference>
<comment type="subcellular location">
    <subcellularLocation>
        <location evidence="1 7">Cell membrane</location>
        <topology evidence="1 7">Multi-pass membrane protein</topology>
    </subcellularLocation>
</comment>
<organism evidence="9 10">
    <name type="scientific">Cereibacter sphaeroides</name>
    <name type="common">Rhodobacter sphaeroides</name>
    <dbReference type="NCBI Taxonomy" id="1063"/>
    <lineage>
        <taxon>Bacteria</taxon>
        <taxon>Pseudomonadati</taxon>
        <taxon>Pseudomonadota</taxon>
        <taxon>Alphaproteobacteria</taxon>
        <taxon>Rhodobacterales</taxon>
        <taxon>Paracoccaceae</taxon>
        <taxon>Cereibacter</taxon>
    </lineage>
</organism>
<dbReference type="InterPro" id="IPR032818">
    <property type="entry name" value="DedA-like"/>
</dbReference>
<keyword evidence="6 7" id="KW-0472">Membrane</keyword>
<keyword evidence="5 7" id="KW-1133">Transmembrane helix</keyword>
<evidence type="ECO:0000256" key="2">
    <source>
        <dbReference type="ARBA" id="ARBA00010792"/>
    </source>
</evidence>
<sequence>MIDRLIEFLGEHREWAFWIALVFSVAENTAFLSLVIPSTAILVGIGALIATGGLDFMPIFTGAAIGAIIGSTFSWWLGLRYGDWMLSVWPLRKYPELVAQARQVFAKWGPLAIIIGHFFGGLRPVVFLMCGMSRMNFWWFSLFNVTGSIAWAYVVPKFGEVGGEIVGYIWRLFTGG</sequence>
<gene>
    <name evidence="9" type="ORF">DI533_18855</name>
</gene>
<feature type="domain" description="VTT" evidence="8">
    <location>
        <begin position="36"/>
        <end position="158"/>
    </location>
</feature>